<dbReference type="EMBL" id="CADCTQ010000626">
    <property type="protein sequence ID" value="CAA9333116.1"/>
    <property type="molecule type" value="Genomic_DNA"/>
</dbReference>
<dbReference type="AlphaFoldDB" id="A0A6J4LHX8"/>
<dbReference type="SUPFAM" id="SSF117396">
    <property type="entry name" value="TM1631-like"/>
    <property type="match status" value="1"/>
</dbReference>
<dbReference type="Gene3D" id="3.20.20.410">
    <property type="entry name" value="Protein of unknown function UPF0759"/>
    <property type="match status" value="1"/>
</dbReference>
<dbReference type="Pfam" id="PF01904">
    <property type="entry name" value="DUF72"/>
    <property type="match status" value="1"/>
</dbReference>
<protein>
    <submittedName>
        <fullName evidence="1">UPF0759 protein YecE</fullName>
    </submittedName>
</protein>
<organism evidence="1">
    <name type="scientific">uncultured Cytophagales bacterium</name>
    <dbReference type="NCBI Taxonomy" id="158755"/>
    <lineage>
        <taxon>Bacteria</taxon>
        <taxon>Pseudomonadati</taxon>
        <taxon>Bacteroidota</taxon>
        <taxon>Sphingobacteriia</taxon>
        <taxon>Sphingobacteriales</taxon>
        <taxon>environmental samples</taxon>
    </lineage>
</organism>
<name>A0A6J4LHX8_9SPHI</name>
<accession>A0A6J4LHX8</accession>
<gene>
    <name evidence="1" type="ORF">AVDCRST_MAG56-7491</name>
</gene>
<dbReference type="InterPro" id="IPR036520">
    <property type="entry name" value="UPF0759_sf"/>
</dbReference>
<dbReference type="InterPro" id="IPR002763">
    <property type="entry name" value="DUF72"/>
</dbReference>
<reference evidence="1" key="1">
    <citation type="submission" date="2020-02" db="EMBL/GenBank/DDBJ databases">
        <authorList>
            <person name="Meier V. D."/>
        </authorList>
    </citation>
    <scope>NUCLEOTIDE SEQUENCE</scope>
    <source>
        <strain evidence="1">AVDCRST_MAG56</strain>
    </source>
</reference>
<evidence type="ECO:0000313" key="1">
    <source>
        <dbReference type="EMBL" id="CAA9333116.1"/>
    </source>
</evidence>
<dbReference type="PANTHER" id="PTHR30348">
    <property type="entry name" value="UNCHARACTERIZED PROTEIN YECE"/>
    <property type="match status" value="1"/>
</dbReference>
<sequence length="169" mass="19183">MAEHLGASFLQLPPYFTPRQADVLVNFLENVPEEIPVAVEFRHEDWFKPSAVVEGTFLQMEQMGISTVLTDVAGRRDALHMHLTTPVAVVRFVGNGLHPSDYRRIEDWVERLDGWFKGGLQTLYFFVHQPDNVLSPDLALYFIRLLNGQFGLNLAEPRISTQAVQGSLF</sequence>
<proteinExistence type="predicted"/>
<dbReference type="PANTHER" id="PTHR30348:SF9">
    <property type="entry name" value="UPF0759 PROTEIN YECE"/>
    <property type="match status" value="1"/>
</dbReference>